<keyword evidence="2" id="KW-1185">Reference proteome</keyword>
<evidence type="ECO:0000313" key="1">
    <source>
        <dbReference type="EMBL" id="KAB7493618.1"/>
    </source>
</evidence>
<reference evidence="1 2" key="1">
    <citation type="journal article" date="2019" name="PLoS Biol.">
        <title>Sex chromosomes control vertical transmission of feminizing Wolbachia symbionts in an isopod.</title>
        <authorList>
            <person name="Becking T."/>
            <person name="Chebbi M.A."/>
            <person name="Giraud I."/>
            <person name="Moumen B."/>
            <person name="Laverre T."/>
            <person name="Caubet Y."/>
            <person name="Peccoud J."/>
            <person name="Gilbert C."/>
            <person name="Cordaux R."/>
        </authorList>
    </citation>
    <scope>NUCLEOTIDE SEQUENCE [LARGE SCALE GENOMIC DNA]</scope>
    <source>
        <strain evidence="1">ANa2</strain>
        <tissue evidence="1">Whole body excluding digestive tract and cuticle</tissue>
    </source>
</reference>
<name>A0A5N5SIS4_9CRUS</name>
<comment type="caution">
    <text evidence="1">The sequence shown here is derived from an EMBL/GenBank/DDBJ whole genome shotgun (WGS) entry which is preliminary data.</text>
</comment>
<dbReference type="EMBL" id="SEYY01025174">
    <property type="protein sequence ID" value="KAB7493618.1"/>
    <property type="molecule type" value="Genomic_DNA"/>
</dbReference>
<dbReference type="AlphaFoldDB" id="A0A5N5SIS4"/>
<protein>
    <submittedName>
        <fullName evidence="1">Uncharacterized protein</fullName>
    </submittedName>
</protein>
<organism evidence="1 2">
    <name type="scientific">Armadillidium nasatum</name>
    <dbReference type="NCBI Taxonomy" id="96803"/>
    <lineage>
        <taxon>Eukaryota</taxon>
        <taxon>Metazoa</taxon>
        <taxon>Ecdysozoa</taxon>
        <taxon>Arthropoda</taxon>
        <taxon>Crustacea</taxon>
        <taxon>Multicrustacea</taxon>
        <taxon>Malacostraca</taxon>
        <taxon>Eumalacostraca</taxon>
        <taxon>Peracarida</taxon>
        <taxon>Isopoda</taxon>
        <taxon>Oniscidea</taxon>
        <taxon>Crinocheta</taxon>
        <taxon>Armadillidiidae</taxon>
        <taxon>Armadillidium</taxon>
    </lineage>
</organism>
<dbReference type="Proteomes" id="UP000326759">
    <property type="component" value="Unassembled WGS sequence"/>
</dbReference>
<evidence type="ECO:0000313" key="2">
    <source>
        <dbReference type="Proteomes" id="UP000326759"/>
    </source>
</evidence>
<accession>A0A5N5SIS4</accession>
<proteinExistence type="predicted"/>
<sequence length="87" mass="10170">MYCQGDNKCYTTVIGEAFNMADASLSSFVKNFIFEGFPFWSNKTPECLTFDLLDKIFLCYENFEKLRVVDFIKYTIIHSFKACIIFS</sequence>
<gene>
    <name evidence="1" type="ORF">Anas_14616</name>
</gene>